<dbReference type="PROSITE" id="PS51257">
    <property type="entry name" value="PROKAR_LIPOPROTEIN"/>
    <property type="match status" value="1"/>
</dbReference>
<sequence length="100" mass="11514">MRYYIIILIFIVSLFAGCNSNKYTVVKHVKPVNYNRSYNRKKDKRKKRVKYVRVKILKKSAEVKPAKEKSVKKKKSVKSDSLATDELAAPVNETDSTGSF</sequence>
<evidence type="ECO:0008006" key="4">
    <source>
        <dbReference type="Google" id="ProtNLM"/>
    </source>
</evidence>
<protein>
    <recommendedName>
        <fullName evidence="4">Lipoprotein</fullName>
    </recommendedName>
</protein>
<evidence type="ECO:0000256" key="1">
    <source>
        <dbReference type="SAM" id="MobiDB-lite"/>
    </source>
</evidence>
<gene>
    <name evidence="2" type="ORF">JR347_13075</name>
</gene>
<proteinExistence type="predicted"/>
<organism evidence="2 3">
    <name type="scientific">Fulvivirga lutea</name>
    <dbReference type="NCBI Taxonomy" id="2810512"/>
    <lineage>
        <taxon>Bacteria</taxon>
        <taxon>Pseudomonadati</taxon>
        <taxon>Bacteroidota</taxon>
        <taxon>Cytophagia</taxon>
        <taxon>Cytophagales</taxon>
        <taxon>Fulvivirgaceae</taxon>
        <taxon>Fulvivirga</taxon>
    </lineage>
</organism>
<reference evidence="2" key="1">
    <citation type="submission" date="2021-02" db="EMBL/GenBank/DDBJ databases">
        <title>Fulvivirga sp. S481 isolated from sea water.</title>
        <authorList>
            <person name="Bae S.S."/>
            <person name="Baek K."/>
        </authorList>
    </citation>
    <scope>NUCLEOTIDE SEQUENCE</scope>
    <source>
        <strain evidence="2">S481</strain>
    </source>
</reference>
<evidence type="ECO:0000313" key="2">
    <source>
        <dbReference type="EMBL" id="QSE96527.1"/>
    </source>
</evidence>
<accession>A0A974WGB0</accession>
<dbReference type="EMBL" id="CP070608">
    <property type="protein sequence ID" value="QSE96527.1"/>
    <property type="molecule type" value="Genomic_DNA"/>
</dbReference>
<name>A0A974WGB0_9BACT</name>
<feature type="region of interest" description="Disordered" evidence="1">
    <location>
        <begin position="67"/>
        <end position="100"/>
    </location>
</feature>
<dbReference type="AlphaFoldDB" id="A0A974WGB0"/>
<keyword evidence="3" id="KW-1185">Reference proteome</keyword>
<dbReference type="Proteomes" id="UP000662783">
    <property type="component" value="Chromosome"/>
</dbReference>
<dbReference type="KEGG" id="fuv:JR347_13075"/>
<evidence type="ECO:0000313" key="3">
    <source>
        <dbReference type="Proteomes" id="UP000662783"/>
    </source>
</evidence>
<dbReference type="RefSeq" id="WP_205721041.1">
    <property type="nucleotide sequence ID" value="NZ_CP070608.1"/>
</dbReference>